<accession>A0A2K9PVT8</accession>
<sequence>MEIRPLKLRFHCINNKHFTPLKNGIWMRKEGKKVIIPNCASYLNKHIKLNQKVLSIKNHMFLQSRMLKQNITSYDVPFFIKSFQIK</sequence>
<organism evidence="1 2">
    <name type="scientific">Flavivirga eckloniae</name>
    <dbReference type="NCBI Taxonomy" id="1803846"/>
    <lineage>
        <taxon>Bacteria</taxon>
        <taxon>Pseudomonadati</taxon>
        <taxon>Bacteroidota</taxon>
        <taxon>Flavobacteriia</taxon>
        <taxon>Flavobacteriales</taxon>
        <taxon>Flavobacteriaceae</taxon>
        <taxon>Flavivirga</taxon>
    </lineage>
</organism>
<proteinExistence type="predicted"/>
<keyword evidence="2" id="KW-1185">Reference proteome</keyword>
<dbReference type="EMBL" id="CP025791">
    <property type="protein sequence ID" value="AUP81171.1"/>
    <property type="molecule type" value="Genomic_DNA"/>
</dbReference>
<dbReference type="InterPro" id="IPR042206">
    <property type="entry name" value="CRISPR-assoc_Cas1_C"/>
</dbReference>
<reference evidence="1 2" key="1">
    <citation type="submission" date="2018-01" db="EMBL/GenBank/DDBJ databases">
        <title>Complete genome sequence of Flavivirga eckloniae ECD14 isolated from seaweed Ecklonia cava.</title>
        <authorList>
            <person name="Lee J.H."/>
            <person name="Baik K.S."/>
            <person name="Seong C.N."/>
        </authorList>
    </citation>
    <scope>NUCLEOTIDE SEQUENCE [LARGE SCALE GENOMIC DNA]</scope>
    <source>
        <strain evidence="1 2">ECD14</strain>
    </source>
</reference>
<protein>
    <submittedName>
        <fullName evidence="1">Uncharacterized protein</fullName>
    </submittedName>
</protein>
<name>A0A2K9PVT8_9FLAO</name>
<gene>
    <name evidence="1" type="ORF">C1H87_21630</name>
</gene>
<dbReference type="Gene3D" id="1.20.120.920">
    <property type="entry name" value="CRISPR-associated endonuclease Cas1, C-terminal domain"/>
    <property type="match status" value="1"/>
</dbReference>
<dbReference type="KEGG" id="fek:C1H87_21630"/>
<dbReference type="Proteomes" id="UP000235826">
    <property type="component" value="Chromosome"/>
</dbReference>
<dbReference type="AlphaFoldDB" id="A0A2K9PVT8"/>
<evidence type="ECO:0000313" key="2">
    <source>
        <dbReference type="Proteomes" id="UP000235826"/>
    </source>
</evidence>
<evidence type="ECO:0000313" key="1">
    <source>
        <dbReference type="EMBL" id="AUP81171.1"/>
    </source>
</evidence>